<keyword evidence="3" id="KW-1185">Reference proteome</keyword>
<dbReference type="EMBL" id="FZNY01000005">
    <property type="protein sequence ID" value="SNS03218.1"/>
    <property type="molecule type" value="Genomic_DNA"/>
</dbReference>
<gene>
    <name evidence="2" type="ORF">SAMN06265376_105364</name>
</gene>
<dbReference type="Proteomes" id="UP000198379">
    <property type="component" value="Unassembled WGS sequence"/>
</dbReference>
<feature type="region of interest" description="Disordered" evidence="1">
    <location>
        <begin position="27"/>
        <end position="69"/>
    </location>
</feature>
<sequence>MKKMKNKLSFDTFKIAKLSWNLSMIRGGQGPTTTLDEHTHNCPTDPTQSDTLSQKTNSSLRCSSNDCAG</sequence>
<dbReference type="AlphaFoldDB" id="A0A239B7D4"/>
<evidence type="ECO:0000256" key="1">
    <source>
        <dbReference type="SAM" id="MobiDB-lite"/>
    </source>
</evidence>
<name>A0A239B7D4_9FLAO</name>
<evidence type="ECO:0000313" key="2">
    <source>
        <dbReference type="EMBL" id="SNS03218.1"/>
    </source>
</evidence>
<evidence type="ECO:0000313" key="3">
    <source>
        <dbReference type="Proteomes" id="UP000198379"/>
    </source>
</evidence>
<reference evidence="2 3" key="1">
    <citation type="submission" date="2017-06" db="EMBL/GenBank/DDBJ databases">
        <authorList>
            <person name="Kim H.J."/>
            <person name="Triplett B.A."/>
        </authorList>
    </citation>
    <scope>NUCLEOTIDE SEQUENCE [LARGE SCALE GENOMIC DNA]</scope>
    <source>
        <strain evidence="2 3">DSM 25597</strain>
    </source>
</reference>
<proteinExistence type="predicted"/>
<protein>
    <submittedName>
        <fullName evidence="2">Uncharacterized protein</fullName>
    </submittedName>
</protein>
<feature type="compositionally biased region" description="Polar residues" evidence="1">
    <location>
        <begin position="41"/>
        <end position="69"/>
    </location>
</feature>
<dbReference type="RefSeq" id="WP_089372605.1">
    <property type="nucleotide sequence ID" value="NZ_BMEP01000006.1"/>
</dbReference>
<accession>A0A239B7D4</accession>
<organism evidence="2 3">
    <name type="scientific">Dokdonia pacifica</name>
    <dbReference type="NCBI Taxonomy" id="1627892"/>
    <lineage>
        <taxon>Bacteria</taxon>
        <taxon>Pseudomonadati</taxon>
        <taxon>Bacteroidota</taxon>
        <taxon>Flavobacteriia</taxon>
        <taxon>Flavobacteriales</taxon>
        <taxon>Flavobacteriaceae</taxon>
        <taxon>Dokdonia</taxon>
    </lineage>
</organism>